<feature type="compositionally biased region" description="Low complexity" evidence="1">
    <location>
        <begin position="582"/>
        <end position="595"/>
    </location>
</feature>
<feature type="compositionally biased region" description="Basic and acidic residues" evidence="1">
    <location>
        <begin position="1783"/>
        <end position="1794"/>
    </location>
</feature>
<dbReference type="VEuPathDB" id="CryptoDB:Vbra_11870"/>
<gene>
    <name evidence="3" type="ORF">Vbra_11870</name>
</gene>
<evidence type="ECO:0000256" key="1">
    <source>
        <dbReference type="SAM" id="MobiDB-lite"/>
    </source>
</evidence>
<dbReference type="STRING" id="1169540.A0A0G4EHD6"/>
<sequence>MARSTCGAFVASLRDLETTVAQQIQNFQEDPSNYYYSGTSPTQQDARLHDFKAMLRELSDKLKHCHPVQLCFLSSDEWLSNYKDRVEAMAQRHQQQLPQNVNNPANALVGEWSVRLNHSLDHFIKHLKQYAAKHAYWEFLYLKGDRVLLDMHQRDLLLKLQCTEEEFFEHLKWNDHGVRQTLVDIIKRHIRMQSLLEAEHQRMLREWVAGWHSRASQGRELWRVHAPDQGARLWEAFFQHCVKVTWPDFLEAFEYYFLLDHTPCLPHDMTHQLRLLVDPQDTHQVHRTFFCRALDSIGNGSCKDLIEHLYQRTLDHITDGVYRPKPLPDDPAQLLLHEGLKLELKARHREQRDKTPVGGKPSRATVGTQHDRPPPFEGYGDAFGDPRWQREVAGASTSSGDQLSASGVFDLPVIVPPFQPPPDGPPPEYQKYEGTNSDLASSQGRTHTTDETDAVAAAPGDINGVKGGPEPPTSLEDSQETAQSSSMDAADSEHVPVLGEGVGEGGGGGGDGGGGEEEMRPSSMVISPQDQSPSSVPQPQPRSGGSRQGRHKRDFDRVVGSPSSRTNDKRGGSSSHRRTSDKSSAASSMASSSDLSNRRGLAPPGSRATADHQSAESANGCPPEGGQGTKSSSAAPPPVAEESGSQPDEEAEQPDAPASNAEPAAAAAAAAGGGGDEGGRKGSADGEEKVKRRMPESWIVSLLNPSAMPRLLYPSLLPGLVKKLFKDRHMGVATNVVNLAHGVCNLDAETPPNDEPLKRDFSTEQLRWRALRVIQSERSLTTKALLLRVHSGDLKEHPVVQACGGILITPEGTRFPYITKFGRSSSRKILLPDWPMSEQIASRSHFNIVYKPGANRYFLMDAGSKWGTFVKIEGSVPLYPGAWIRVGGVEFIVRSCGYAPKNRSARRGGGHGPPPPGPPGGKPGKKKSEETDSTQRGKTSSARIKLWPAAPAAQREEEALADDADDMAAPGALLLRVLRGNPSDQDTQAAAAVDDLTADGEPTENQPSSSSAAPAPPEQDATTGVKPSSEAAEAAPTKDEEGQEGEKEGEELPLLAGLPAAPAAAAAAAAAAGDDRLDGSDSPGSFSFWPGGMRILEDLDNHTRAQEQDGGEQVLTASEAVVADRQLDWNRPVQVTHVRRGLGFIARKRRAGAQIVEGGNLWGPPPYGAGNGGGAAAPQPHAPAPGPPLTLPVHQIPVVPRSRPTQPQTSGVAASSSAADGPTSASEGSGPSAEAAGQRDGGRQGERRASGVEQILEVPSVPPPSSSSSGAHDVGSTDEPHPPAAMDGWSAHQALQKAALVPPPDALIPEAPPAAAAQPQRQPSGGDSPVPPSVAGTASSIGSSPSAVMGREGRGRGHRGVEGPLESIAEQEVVRIGPRQQQQQGGGGAGGGPVRTPPQESAPSRPPPGMGGGPLPRPPPPLIHFQNFPSRSVTVDEGEQLPLNMPWDGRAPSADEAAAEMFAHAAPIAVPPPVMMRTVPGAPPRVTLEEMLHTINANDVGIPNLPLPPPPPPPPSRPAPAPQPGRSIDDEADIPLTDGPQPAAAAAGQSSSDGPAEDQESRGKGLPPDPRGDQAIARRGLADLRPPRLRLRSPPESESEQPSDQPQQQQQQQEQQAVADEGDAAPDAAPAADGDEQDNDSIIHRGPAAQRQQQQQQQHHHGYPPALGDMEDGRMESPLPLPVSSVPGSQDGQPDASAAAPGPSSSSGWPPGGPPAAPVEDEALEQVRQDMLRILQEGPRPPFRVNPPRGASVFAMGGRHGRHSGGGGDGGDPGGPGRGGRGGRGDRYFPDDPSPRQPPGGGGGGGPSFPHPDVLVDVPGGRSPPSSPDERQAGPGHNAAWLESMRRVVRPVPSIELEFISGPRMGEKITMNSRSFTLGRAEWNSVQVNDLTLASVSRVHCRFEYRGNRWFLIDNDSTNGTWRRLSCVLEPSAPIPLFEGLLMQAGTHELEVLEIHYKAALAPDQEAKLQRQIGTRF</sequence>
<dbReference type="CDD" id="cd00060">
    <property type="entry name" value="FHA"/>
    <property type="match status" value="2"/>
</dbReference>
<feature type="compositionally biased region" description="Pro residues" evidence="1">
    <location>
        <begin position="1505"/>
        <end position="1523"/>
    </location>
</feature>
<feature type="compositionally biased region" description="Low complexity" evidence="1">
    <location>
        <begin position="1213"/>
        <end position="1238"/>
    </location>
</feature>
<feature type="region of interest" description="Disordered" evidence="1">
    <location>
        <begin position="998"/>
        <end position="1050"/>
    </location>
</feature>
<feature type="compositionally biased region" description="Pro residues" evidence="1">
    <location>
        <begin position="912"/>
        <end position="921"/>
    </location>
</feature>
<feature type="compositionally biased region" description="Low complexity" evidence="1">
    <location>
        <begin position="1682"/>
        <end position="1709"/>
    </location>
</feature>
<feature type="compositionally biased region" description="Pro residues" evidence="1">
    <location>
        <begin position="1404"/>
        <end position="1422"/>
    </location>
</feature>
<dbReference type="InParanoid" id="A0A0G4EHD6"/>
<feature type="compositionally biased region" description="Gly residues" evidence="1">
    <location>
        <begin position="1764"/>
        <end position="1782"/>
    </location>
</feature>
<dbReference type="EMBL" id="CDMY01000227">
    <property type="protein sequence ID" value="CEL95440.1"/>
    <property type="molecule type" value="Genomic_DNA"/>
</dbReference>
<feature type="region of interest" description="Disordered" evidence="1">
    <location>
        <begin position="347"/>
        <end position="386"/>
    </location>
</feature>
<dbReference type="PROSITE" id="PS50006">
    <property type="entry name" value="FHA_DOMAIN"/>
    <property type="match status" value="2"/>
</dbReference>
<feature type="region of interest" description="Disordered" evidence="1">
    <location>
        <begin position="412"/>
        <end position="692"/>
    </location>
</feature>
<dbReference type="InterPro" id="IPR000253">
    <property type="entry name" value="FHA_dom"/>
</dbReference>
<feature type="domain" description="FHA" evidence="2">
    <location>
        <begin position="1876"/>
        <end position="1922"/>
    </location>
</feature>
<feature type="compositionally biased region" description="Low complexity" evidence="1">
    <location>
        <begin position="1538"/>
        <end position="1554"/>
    </location>
</feature>
<feature type="region of interest" description="Disordered" evidence="1">
    <location>
        <begin position="902"/>
        <end position="962"/>
    </location>
</feature>
<keyword evidence="4" id="KW-1185">Reference proteome</keyword>
<feature type="compositionally biased region" description="Low complexity" evidence="1">
    <location>
        <begin position="1313"/>
        <end position="1328"/>
    </location>
</feature>
<feature type="compositionally biased region" description="Pro residues" evidence="1">
    <location>
        <begin position="1180"/>
        <end position="1190"/>
    </location>
</feature>
<evidence type="ECO:0000259" key="2">
    <source>
        <dbReference type="PROSITE" id="PS50006"/>
    </source>
</evidence>
<feature type="compositionally biased region" description="Gly residues" evidence="1">
    <location>
        <begin position="500"/>
        <end position="513"/>
    </location>
</feature>
<feature type="compositionally biased region" description="Polar residues" evidence="1">
    <location>
        <begin position="433"/>
        <end position="446"/>
    </location>
</feature>
<feature type="region of interest" description="Disordered" evidence="1">
    <location>
        <begin position="1490"/>
        <end position="1836"/>
    </location>
</feature>
<reference evidence="3 4" key="1">
    <citation type="submission" date="2014-11" db="EMBL/GenBank/DDBJ databases">
        <authorList>
            <person name="Zhu J."/>
            <person name="Qi W."/>
            <person name="Song R."/>
        </authorList>
    </citation>
    <scope>NUCLEOTIDE SEQUENCE [LARGE SCALE GENOMIC DNA]</scope>
</reference>
<organism evidence="3 4">
    <name type="scientific">Vitrella brassicaformis (strain CCMP3155)</name>
    <dbReference type="NCBI Taxonomy" id="1169540"/>
    <lineage>
        <taxon>Eukaryota</taxon>
        <taxon>Sar</taxon>
        <taxon>Alveolata</taxon>
        <taxon>Colpodellida</taxon>
        <taxon>Vitrellaceae</taxon>
        <taxon>Vitrella</taxon>
    </lineage>
</organism>
<dbReference type="PANTHER" id="PTHR48125:SF10">
    <property type="entry name" value="OS12G0136300 PROTEIN"/>
    <property type="match status" value="1"/>
</dbReference>
<feature type="compositionally biased region" description="Pro residues" evidence="1">
    <location>
        <begin position="1301"/>
        <end position="1312"/>
    </location>
</feature>
<protein>
    <recommendedName>
        <fullName evidence="2">FHA domain-containing protein</fullName>
    </recommendedName>
</protein>
<feature type="compositionally biased region" description="Polar residues" evidence="1">
    <location>
        <begin position="1203"/>
        <end position="1212"/>
    </location>
</feature>
<dbReference type="OMA" id="WERRWED"/>
<feature type="compositionally biased region" description="Low complexity" evidence="1">
    <location>
        <begin position="656"/>
        <end position="670"/>
    </location>
</feature>
<feature type="compositionally biased region" description="Low complexity" evidence="1">
    <location>
        <begin position="1592"/>
        <end position="1616"/>
    </location>
</feature>
<dbReference type="Proteomes" id="UP000041254">
    <property type="component" value="Unassembled WGS sequence"/>
</dbReference>
<feature type="compositionally biased region" description="Basic and acidic residues" evidence="1">
    <location>
        <begin position="1351"/>
        <end position="1361"/>
    </location>
</feature>
<feature type="region of interest" description="Disordered" evidence="1">
    <location>
        <begin position="1166"/>
        <end position="1427"/>
    </location>
</feature>
<feature type="compositionally biased region" description="Basic and acidic residues" evidence="1">
    <location>
        <begin position="1036"/>
        <end position="1046"/>
    </location>
</feature>
<feature type="compositionally biased region" description="Basic and acidic residues" evidence="1">
    <location>
        <begin position="677"/>
        <end position="692"/>
    </location>
</feature>
<dbReference type="SMART" id="SM00240">
    <property type="entry name" value="FHA"/>
    <property type="match status" value="2"/>
</dbReference>
<feature type="compositionally biased region" description="Low complexity" evidence="1">
    <location>
        <begin position="527"/>
        <end position="543"/>
    </location>
</feature>
<feature type="compositionally biased region" description="Gly residues" evidence="1">
    <location>
        <begin position="1384"/>
        <end position="1393"/>
    </location>
</feature>
<dbReference type="Gene3D" id="2.60.200.20">
    <property type="match status" value="2"/>
</dbReference>
<evidence type="ECO:0000313" key="4">
    <source>
        <dbReference type="Proteomes" id="UP000041254"/>
    </source>
</evidence>
<feature type="compositionally biased region" description="Basic and acidic residues" evidence="1">
    <location>
        <begin position="1240"/>
        <end position="1250"/>
    </location>
</feature>
<feature type="domain" description="FHA" evidence="2">
    <location>
        <begin position="819"/>
        <end position="870"/>
    </location>
</feature>
<feature type="compositionally biased region" description="Polar residues" evidence="1">
    <location>
        <begin position="1336"/>
        <end position="1346"/>
    </location>
</feature>
<evidence type="ECO:0000313" key="3">
    <source>
        <dbReference type="EMBL" id="CEL95440.1"/>
    </source>
</evidence>
<dbReference type="SUPFAM" id="SSF49879">
    <property type="entry name" value="SMAD/FHA domain"/>
    <property type="match status" value="2"/>
</dbReference>
<dbReference type="Pfam" id="PF00498">
    <property type="entry name" value="FHA"/>
    <property type="match status" value="2"/>
</dbReference>
<dbReference type="PANTHER" id="PTHR48125">
    <property type="entry name" value="LP07818P1"/>
    <property type="match status" value="1"/>
</dbReference>
<feature type="compositionally biased region" description="Pro residues" evidence="1">
    <location>
        <begin position="414"/>
        <end position="428"/>
    </location>
</feature>
<feature type="compositionally biased region" description="Basic and acidic residues" evidence="1">
    <location>
        <begin position="926"/>
        <end position="935"/>
    </location>
</feature>
<proteinExistence type="predicted"/>
<accession>A0A0G4EHD6</accession>
<dbReference type="InterPro" id="IPR008984">
    <property type="entry name" value="SMAD_FHA_dom_sf"/>
</dbReference>
<name>A0A0G4EHD6_VITBC</name>
<dbReference type="OrthoDB" id="445544at2759"/>